<keyword evidence="1" id="KW-0472">Membrane</keyword>
<comment type="caution">
    <text evidence="2">The sequence shown here is derived from an EMBL/GenBank/DDBJ whole genome shotgun (WGS) entry which is preliminary data.</text>
</comment>
<keyword evidence="1" id="KW-0812">Transmembrane</keyword>
<reference evidence="2 3" key="1">
    <citation type="submission" date="2016-10" db="EMBL/GenBank/DDBJ databases">
        <authorList>
            <person name="Varghese N."/>
            <person name="Submissions S."/>
        </authorList>
    </citation>
    <scope>NUCLEOTIDE SEQUENCE [LARGE SCALE GENOMIC DNA]</scope>
    <source>
        <strain evidence="2 3">DSM 22022</strain>
    </source>
</reference>
<dbReference type="InterPro" id="IPR035333">
    <property type="entry name" value="DUF5389"/>
</dbReference>
<sequence length="112" mass="12593">MGKNTMDNQQDSMPEGFSKFSWAIAAFCLPVFLWPLALLVSTNLEKNPALSQQQSMSMSMFLWLYPLLLAVMARICYKLHQGSPKSAKRLLMTSAVIFYGILFYVARVGFSG</sequence>
<organism evidence="2 3">
    <name type="scientific">Basfia succiniciproducens</name>
    <dbReference type="NCBI Taxonomy" id="653940"/>
    <lineage>
        <taxon>Bacteria</taxon>
        <taxon>Pseudomonadati</taxon>
        <taxon>Pseudomonadota</taxon>
        <taxon>Gammaproteobacteria</taxon>
        <taxon>Pasteurellales</taxon>
        <taxon>Pasteurellaceae</taxon>
        <taxon>Basfia</taxon>
    </lineage>
</organism>
<feature type="transmembrane region" description="Helical" evidence="1">
    <location>
        <begin position="60"/>
        <end position="77"/>
    </location>
</feature>
<proteinExistence type="predicted"/>
<accession>A0A1G5EGB9</accession>
<dbReference type="Pfam" id="PF17364">
    <property type="entry name" value="DUF5389"/>
    <property type="match status" value="1"/>
</dbReference>
<name>A0A1G5EGB9_9PAST</name>
<keyword evidence="1" id="KW-1133">Transmembrane helix</keyword>
<evidence type="ECO:0000313" key="3">
    <source>
        <dbReference type="Proteomes" id="UP000199588"/>
    </source>
</evidence>
<evidence type="ECO:0000313" key="2">
    <source>
        <dbReference type="EMBL" id="SCY25801.1"/>
    </source>
</evidence>
<gene>
    <name evidence="2" type="ORF">SAMN02910354_02026</name>
</gene>
<keyword evidence="3" id="KW-1185">Reference proteome</keyword>
<evidence type="ECO:0000256" key="1">
    <source>
        <dbReference type="SAM" id="Phobius"/>
    </source>
</evidence>
<protein>
    <recommendedName>
        <fullName evidence="4">Transmembrane protein</fullName>
    </recommendedName>
</protein>
<dbReference type="Proteomes" id="UP000199588">
    <property type="component" value="Unassembled WGS sequence"/>
</dbReference>
<feature type="transmembrane region" description="Helical" evidence="1">
    <location>
        <begin position="89"/>
        <end position="110"/>
    </location>
</feature>
<evidence type="ECO:0008006" key="4">
    <source>
        <dbReference type="Google" id="ProtNLM"/>
    </source>
</evidence>
<feature type="transmembrane region" description="Helical" evidence="1">
    <location>
        <begin position="20"/>
        <end position="40"/>
    </location>
</feature>
<dbReference type="EMBL" id="FMUQ01000020">
    <property type="protein sequence ID" value="SCY25801.1"/>
    <property type="molecule type" value="Genomic_DNA"/>
</dbReference>